<sequence length="141" mass="16149">MAIELTGADKLMAKLNKISRIESKKVLQEVAADVEEAIKEKASSFSDKEAQYISQAEPRNYGMSCYIDVGLKNENAEFDLWKGLYFHNYGYHNEGLGGIFHGRYMDMHQLWFTDAVNGIQEQALNKIKLKIKHEIRSAMED</sequence>
<evidence type="ECO:0000313" key="1">
    <source>
        <dbReference type="EMBL" id="CUO65036.1"/>
    </source>
</evidence>
<evidence type="ECO:0000313" key="2">
    <source>
        <dbReference type="Proteomes" id="UP000095558"/>
    </source>
</evidence>
<gene>
    <name evidence="1" type="ORF">ERS852470_02953</name>
</gene>
<protein>
    <recommendedName>
        <fullName evidence="3">Phage protein, HK97 gp10 family</fullName>
    </recommendedName>
</protein>
<reference evidence="1 2" key="1">
    <citation type="submission" date="2015-09" db="EMBL/GenBank/DDBJ databases">
        <authorList>
            <consortium name="Pathogen Informatics"/>
        </authorList>
    </citation>
    <scope>NUCLEOTIDE SEQUENCE [LARGE SCALE GENOMIC DNA]</scope>
    <source>
        <strain evidence="1 2">2789STDY5834855</strain>
    </source>
</reference>
<name>A0A174GVG2_9CLOT</name>
<dbReference type="AlphaFoldDB" id="A0A174GVG2"/>
<dbReference type="OrthoDB" id="1912883at2"/>
<organism evidence="1 2">
    <name type="scientific">Clostridium disporicum</name>
    <dbReference type="NCBI Taxonomy" id="84024"/>
    <lineage>
        <taxon>Bacteria</taxon>
        <taxon>Bacillati</taxon>
        <taxon>Bacillota</taxon>
        <taxon>Clostridia</taxon>
        <taxon>Eubacteriales</taxon>
        <taxon>Clostridiaceae</taxon>
        <taxon>Clostridium</taxon>
    </lineage>
</organism>
<dbReference type="RefSeq" id="WP_055277634.1">
    <property type="nucleotide sequence ID" value="NZ_CYZV01000037.1"/>
</dbReference>
<proteinExistence type="predicted"/>
<dbReference type="Proteomes" id="UP000095558">
    <property type="component" value="Unassembled WGS sequence"/>
</dbReference>
<evidence type="ECO:0008006" key="3">
    <source>
        <dbReference type="Google" id="ProtNLM"/>
    </source>
</evidence>
<dbReference type="EMBL" id="CYZV01000037">
    <property type="protein sequence ID" value="CUO65036.1"/>
    <property type="molecule type" value="Genomic_DNA"/>
</dbReference>
<accession>A0A174GVG2</accession>